<dbReference type="Proteomes" id="UP000231067">
    <property type="component" value="Unassembled WGS sequence"/>
</dbReference>
<dbReference type="InterPro" id="IPR016195">
    <property type="entry name" value="Pol/histidinol_Pase-like"/>
</dbReference>
<accession>A0A2H0AA57</accession>
<protein>
    <recommendedName>
        <fullName evidence="2">ATPase AAA-type core domain-containing protein</fullName>
    </recommendedName>
</protein>
<dbReference type="GO" id="GO:0006302">
    <property type="term" value="P:double-strand break repair"/>
    <property type="evidence" value="ECO:0007669"/>
    <property type="project" value="TreeGrafter"/>
</dbReference>
<dbReference type="Gene3D" id="3.40.50.300">
    <property type="entry name" value="P-loop containing nucleotide triphosphate hydrolases"/>
    <property type="match status" value="2"/>
</dbReference>
<keyword evidence="1" id="KW-0175">Coiled coil</keyword>
<proteinExistence type="predicted"/>
<feature type="coiled-coil region" evidence="1">
    <location>
        <begin position="432"/>
        <end position="476"/>
    </location>
</feature>
<dbReference type="PANTHER" id="PTHR32182">
    <property type="entry name" value="DNA REPLICATION AND REPAIR PROTEIN RECF"/>
    <property type="match status" value="1"/>
</dbReference>
<feature type="coiled-coil region" evidence="1">
    <location>
        <begin position="558"/>
        <end position="589"/>
    </location>
</feature>
<evidence type="ECO:0000256" key="1">
    <source>
        <dbReference type="SAM" id="Coils"/>
    </source>
</evidence>
<gene>
    <name evidence="3" type="ORF">COX18_00915</name>
</gene>
<dbReference type="InterPro" id="IPR027417">
    <property type="entry name" value="P-loop_NTPase"/>
</dbReference>
<evidence type="ECO:0000313" key="4">
    <source>
        <dbReference type="Proteomes" id="UP000231067"/>
    </source>
</evidence>
<dbReference type="GO" id="GO:0000731">
    <property type="term" value="P:DNA synthesis involved in DNA repair"/>
    <property type="evidence" value="ECO:0007669"/>
    <property type="project" value="TreeGrafter"/>
</dbReference>
<evidence type="ECO:0000259" key="2">
    <source>
        <dbReference type="Pfam" id="PF13304"/>
    </source>
</evidence>
<dbReference type="PANTHER" id="PTHR32182:SF0">
    <property type="entry name" value="DNA REPLICATION AND REPAIR PROTEIN RECF"/>
    <property type="match status" value="1"/>
</dbReference>
<dbReference type="SUPFAM" id="SSF89550">
    <property type="entry name" value="PHP domain-like"/>
    <property type="match status" value="1"/>
</dbReference>
<name>A0A2H0AA57_9BACT</name>
<feature type="domain" description="ATPase AAA-type core" evidence="2">
    <location>
        <begin position="750"/>
        <end position="820"/>
    </location>
</feature>
<dbReference type="NCBIfam" id="NF045780">
    <property type="entry name" value="TrlF_fam_ATP"/>
    <property type="match status" value="1"/>
</dbReference>
<dbReference type="Gene3D" id="3.20.20.140">
    <property type="entry name" value="Metal-dependent hydrolases"/>
    <property type="match status" value="1"/>
</dbReference>
<dbReference type="InterPro" id="IPR054787">
    <property type="entry name" value="TrlF_ATPase"/>
</dbReference>
<dbReference type="EMBL" id="PCSH01000017">
    <property type="protein sequence ID" value="PIP42261.1"/>
    <property type="molecule type" value="Genomic_DNA"/>
</dbReference>
<reference evidence="3 4" key="1">
    <citation type="submission" date="2017-09" db="EMBL/GenBank/DDBJ databases">
        <title>Depth-based differentiation of microbial function through sediment-hosted aquifers and enrichment of novel symbionts in the deep terrestrial subsurface.</title>
        <authorList>
            <person name="Probst A.J."/>
            <person name="Ladd B."/>
            <person name="Jarett J.K."/>
            <person name="Geller-Mcgrath D.E."/>
            <person name="Sieber C.M."/>
            <person name="Emerson J.B."/>
            <person name="Anantharaman K."/>
            <person name="Thomas B.C."/>
            <person name="Malmstrom R."/>
            <person name="Stieglmeier M."/>
            <person name="Klingl A."/>
            <person name="Woyke T."/>
            <person name="Ryan C.M."/>
            <person name="Banfield J.F."/>
        </authorList>
    </citation>
    <scope>NUCLEOTIDE SEQUENCE [LARGE SCALE GENOMIC DNA]</scope>
    <source>
        <strain evidence="3">CG23_combo_of_CG06-09_8_20_14_all_40_23</strain>
    </source>
</reference>
<dbReference type="Pfam" id="PF13304">
    <property type="entry name" value="AAA_21"/>
    <property type="match status" value="1"/>
</dbReference>
<dbReference type="AlphaFoldDB" id="A0A2H0AA57"/>
<sequence>MKRTMELFKNGNIWLKADFHLHTKADKEFVYEGEENDFVKSYVMKLKENKIDIGVITNHNKFDKNEFKALKKEALKEEIFLLAGVELSVNDAANGIHCLIVFDYENWIVNDTNFIEQFLISAFEGIANRENKNTNCKYNLTSLFEKLEKHRKDSRDSFIVMAHVEQNSGFYKELGGGRKLQFAKDELFIRNVLAFQKMRTADIENNLLQWFGSKDKLPAFVEGSDCKNMDNVGKTGLQKDENGNVEKLTYFKIGDFNFSAVRYALTDKNNRIKTAKPIINNSYIKSISFEGGLLDGIEINLSSELNNFIGIRGSGKSSILEILRYTLGISLSRQAVDKNYKNELIEYILKSGGKVKLIIINEHGKEYLIEKIYGQKEDIFENGTRIDASISAVFKQPVYFGQKDLSNKDIDFEADLVNKLIGSRLSDIRLKITAKEMEIKEIIEKYKKLDNLEELKKETVIKLKDAEHNLRLFEEKGVAEKLRRQSQFDSDISKLEKTGTTTKEFLNDLNSLIENYKPFFQQSGFISEINKEIFEEVTIIFKQIGAEFETLIKSTEKTKELEDNFENIIDRLKSKKEELKDEFGKIKREINIPNLNPEEFLNLNRIIETSKLKLKEIDNSENKRQGHLDVLSNKISELNNLWHEEYKIMEKEVSRINEFEKQLTIVVVYKGRRDKFLDKQQQIFKGSGITETNYNKIQEKYKDFIEIYRDIGTLNNILNLNHLSEYNKKFSENLAELLTYQVENKFIIKYNDKLLKEHSLGQRATALILFLLAQKETDILIIDQPEDDLDNQTIYKDVIKEIKSLKGDMQFIFATHNANIPVLGDSEKIFACVCLENKIDVQDGTIDNREIQKAIVSIMEGGEEAFNRRKDIYGLWKEG</sequence>
<evidence type="ECO:0000313" key="3">
    <source>
        <dbReference type="EMBL" id="PIP42261.1"/>
    </source>
</evidence>
<dbReference type="SUPFAM" id="SSF52540">
    <property type="entry name" value="P-loop containing nucleoside triphosphate hydrolases"/>
    <property type="match status" value="1"/>
</dbReference>
<dbReference type="InterPro" id="IPR003959">
    <property type="entry name" value="ATPase_AAA_core"/>
</dbReference>
<organism evidence="3 4">
    <name type="scientific">Candidatus Desantisbacteria bacterium CG23_combo_of_CG06-09_8_20_14_all_40_23</name>
    <dbReference type="NCBI Taxonomy" id="1974550"/>
    <lineage>
        <taxon>Bacteria</taxon>
        <taxon>Candidatus Desantisiibacteriota</taxon>
    </lineage>
</organism>
<comment type="caution">
    <text evidence="3">The sequence shown here is derived from an EMBL/GenBank/DDBJ whole genome shotgun (WGS) entry which is preliminary data.</text>
</comment>